<dbReference type="InterPro" id="IPR005025">
    <property type="entry name" value="FMN_Rdtase-like_dom"/>
</dbReference>
<gene>
    <name evidence="2" type="ORF">GCM10007415_43000</name>
</gene>
<dbReference type="InterPro" id="IPR050712">
    <property type="entry name" value="NAD(P)H-dep_reductase"/>
</dbReference>
<dbReference type="EMBL" id="BMER01000006">
    <property type="protein sequence ID" value="GGH02236.1"/>
    <property type="molecule type" value="Genomic_DNA"/>
</dbReference>
<dbReference type="GO" id="GO:0010181">
    <property type="term" value="F:FMN binding"/>
    <property type="evidence" value="ECO:0007669"/>
    <property type="project" value="TreeGrafter"/>
</dbReference>
<name>A0A917MEC6_9SPHI</name>
<sequence>MAAKQIYILVGSLREGSFNKKIANEVVKLASQNLACEILQIGQLTHYNEDLDQGDPPLAWVQFRDKIKKADGFLFFTPEYNRGVPAVLKNALDVGSRPYGKNAWAGKPGAVISVSLSSLGAFGANHQLRQSMVFLDVPMMPQPEAYIGNAQNLFDDTGNLAKDTKEFLKTFIGAYENWVNRPW</sequence>
<dbReference type="Pfam" id="PF03358">
    <property type="entry name" value="FMN_red"/>
    <property type="match status" value="1"/>
</dbReference>
<proteinExistence type="predicted"/>
<evidence type="ECO:0000313" key="3">
    <source>
        <dbReference type="Proteomes" id="UP000660862"/>
    </source>
</evidence>
<organism evidence="2 3">
    <name type="scientific">Parapedobacter pyrenivorans</name>
    <dbReference type="NCBI Taxonomy" id="1305674"/>
    <lineage>
        <taxon>Bacteria</taxon>
        <taxon>Pseudomonadati</taxon>
        <taxon>Bacteroidota</taxon>
        <taxon>Sphingobacteriia</taxon>
        <taxon>Sphingobacteriales</taxon>
        <taxon>Sphingobacteriaceae</taxon>
        <taxon>Parapedobacter</taxon>
    </lineage>
</organism>
<dbReference type="AlphaFoldDB" id="A0A917MEC6"/>
<dbReference type="SUPFAM" id="SSF52218">
    <property type="entry name" value="Flavoproteins"/>
    <property type="match status" value="1"/>
</dbReference>
<feature type="domain" description="NADPH-dependent FMN reductase-like" evidence="1">
    <location>
        <begin position="6"/>
        <end position="151"/>
    </location>
</feature>
<dbReference type="PANTHER" id="PTHR30543:SF21">
    <property type="entry name" value="NAD(P)H-DEPENDENT FMN REDUCTASE LOT6"/>
    <property type="match status" value="1"/>
</dbReference>
<evidence type="ECO:0000259" key="1">
    <source>
        <dbReference type="Pfam" id="PF03358"/>
    </source>
</evidence>
<dbReference type="GO" id="GO:0016491">
    <property type="term" value="F:oxidoreductase activity"/>
    <property type="evidence" value="ECO:0007669"/>
    <property type="project" value="InterPro"/>
</dbReference>
<accession>A0A917MEC6</accession>
<dbReference type="InterPro" id="IPR029039">
    <property type="entry name" value="Flavoprotein-like_sf"/>
</dbReference>
<dbReference type="GO" id="GO:0005829">
    <property type="term" value="C:cytosol"/>
    <property type="evidence" value="ECO:0007669"/>
    <property type="project" value="TreeGrafter"/>
</dbReference>
<reference evidence="2" key="2">
    <citation type="submission" date="2020-09" db="EMBL/GenBank/DDBJ databases">
        <authorList>
            <person name="Sun Q."/>
            <person name="Zhou Y."/>
        </authorList>
    </citation>
    <scope>NUCLEOTIDE SEQUENCE</scope>
    <source>
        <strain evidence="2">CGMCC 1.12195</strain>
    </source>
</reference>
<keyword evidence="3" id="KW-1185">Reference proteome</keyword>
<comment type="caution">
    <text evidence="2">The sequence shown here is derived from an EMBL/GenBank/DDBJ whole genome shotgun (WGS) entry which is preliminary data.</text>
</comment>
<reference evidence="2" key="1">
    <citation type="journal article" date="2014" name="Int. J. Syst. Evol. Microbiol.">
        <title>Complete genome sequence of Corynebacterium casei LMG S-19264T (=DSM 44701T), isolated from a smear-ripened cheese.</title>
        <authorList>
            <consortium name="US DOE Joint Genome Institute (JGI-PGF)"/>
            <person name="Walter F."/>
            <person name="Albersmeier A."/>
            <person name="Kalinowski J."/>
            <person name="Ruckert C."/>
        </authorList>
    </citation>
    <scope>NUCLEOTIDE SEQUENCE</scope>
    <source>
        <strain evidence="2">CGMCC 1.12195</strain>
    </source>
</reference>
<protein>
    <submittedName>
        <fullName evidence="2">NADPH-dependent FMN reductase</fullName>
    </submittedName>
</protein>
<dbReference type="RefSeq" id="WP_188508181.1">
    <property type="nucleotide sequence ID" value="NZ_BMER01000006.1"/>
</dbReference>
<evidence type="ECO:0000313" key="2">
    <source>
        <dbReference type="EMBL" id="GGH02236.1"/>
    </source>
</evidence>
<dbReference type="Gene3D" id="3.40.50.360">
    <property type="match status" value="1"/>
</dbReference>
<dbReference type="Proteomes" id="UP000660862">
    <property type="component" value="Unassembled WGS sequence"/>
</dbReference>
<dbReference type="PANTHER" id="PTHR30543">
    <property type="entry name" value="CHROMATE REDUCTASE"/>
    <property type="match status" value="1"/>
</dbReference>